<evidence type="ECO:0000313" key="4">
    <source>
        <dbReference type="Proteomes" id="UP001651690"/>
    </source>
</evidence>
<dbReference type="EMBL" id="JANDBD010000008">
    <property type="protein sequence ID" value="MCP9274332.1"/>
    <property type="molecule type" value="Genomic_DNA"/>
</dbReference>
<feature type="chain" id="PRO_5046979012" evidence="1">
    <location>
        <begin position="19"/>
        <end position="104"/>
    </location>
</feature>
<dbReference type="RefSeq" id="WP_255061823.1">
    <property type="nucleotide sequence ID" value="NZ_JANDBD010000008.1"/>
</dbReference>
<feature type="signal peptide" evidence="1">
    <location>
        <begin position="1"/>
        <end position="18"/>
    </location>
</feature>
<dbReference type="PROSITE" id="PS51257">
    <property type="entry name" value="PROKAR_LIPOPROTEIN"/>
    <property type="match status" value="1"/>
</dbReference>
<name>A0ABT1M968_9MYCO</name>
<gene>
    <name evidence="3" type="ORF">NM203_19260</name>
</gene>
<proteinExistence type="predicted"/>
<keyword evidence="4" id="KW-1185">Reference proteome</keyword>
<reference evidence="3 4" key="1">
    <citation type="submission" date="2022-06" db="EMBL/GenBank/DDBJ databases">
        <title>Mycolicibacterium sp. CAU 1645 isolated from seawater.</title>
        <authorList>
            <person name="Kim W."/>
        </authorList>
    </citation>
    <scope>NUCLEOTIDE SEQUENCE [LARGE SCALE GENOMIC DNA]</scope>
    <source>
        <strain evidence="3 4">CAU 1645</strain>
    </source>
</reference>
<dbReference type="Proteomes" id="UP001651690">
    <property type="component" value="Unassembled WGS sequence"/>
</dbReference>
<dbReference type="InterPro" id="IPR025637">
    <property type="entry name" value="DUF4333"/>
</dbReference>
<dbReference type="Pfam" id="PF14230">
    <property type="entry name" value="DUF4333"/>
    <property type="match status" value="1"/>
</dbReference>
<evidence type="ECO:0000313" key="3">
    <source>
        <dbReference type="EMBL" id="MCP9274332.1"/>
    </source>
</evidence>
<evidence type="ECO:0000259" key="2">
    <source>
        <dbReference type="Pfam" id="PF14230"/>
    </source>
</evidence>
<organism evidence="3 4">
    <name type="scientific">Mycolicibacterium arenosum</name>
    <dbReference type="NCBI Taxonomy" id="2952157"/>
    <lineage>
        <taxon>Bacteria</taxon>
        <taxon>Bacillati</taxon>
        <taxon>Actinomycetota</taxon>
        <taxon>Actinomycetes</taxon>
        <taxon>Mycobacteriales</taxon>
        <taxon>Mycobacteriaceae</taxon>
        <taxon>Mycolicibacterium</taxon>
    </lineage>
</organism>
<evidence type="ECO:0000256" key="1">
    <source>
        <dbReference type="SAM" id="SignalP"/>
    </source>
</evidence>
<keyword evidence="1" id="KW-0732">Signal</keyword>
<comment type="caution">
    <text evidence="3">The sequence shown here is derived from an EMBL/GenBank/DDBJ whole genome shotgun (WGS) entry which is preliminary data.</text>
</comment>
<feature type="domain" description="DUF4333" evidence="2">
    <location>
        <begin position="17"/>
        <end position="90"/>
    </location>
</feature>
<protein>
    <submittedName>
        <fullName evidence="3">DUF4333 domain-containing protein</fullName>
    </submittedName>
</protein>
<accession>A0ABT1M968</accession>
<sequence>MRRLIGSMLLGFAAVATAAGCSFSTGGVTVAKDDVATEISNQLKQEVGRAPESVTCPSDLKGEVGATLRCDLQDGGDTYGVTATVTKVDGTNVKFDIKVDDEPS</sequence>